<dbReference type="InterPro" id="IPR036388">
    <property type="entry name" value="WH-like_DNA-bd_sf"/>
</dbReference>
<dbReference type="SMART" id="SM00490">
    <property type="entry name" value="HELICc"/>
    <property type="match status" value="1"/>
</dbReference>
<keyword evidence="2 10" id="KW-0378">Hydrolase</keyword>
<dbReference type="InterPro" id="IPR001650">
    <property type="entry name" value="Helicase_C-like"/>
</dbReference>
<comment type="catalytic activity">
    <reaction evidence="6">
        <text>Couples ATP hydrolysis with the unwinding of duplex DNA by translocating in the 3'-5' direction.</text>
        <dbReference type="EC" id="5.6.2.4"/>
    </reaction>
</comment>
<proteinExistence type="inferred from homology"/>
<dbReference type="Pfam" id="PF00271">
    <property type="entry name" value="Helicase_C"/>
    <property type="match status" value="1"/>
</dbReference>
<keyword evidence="3 10" id="KW-0347">Helicase</keyword>
<dbReference type="InterPro" id="IPR004179">
    <property type="entry name" value="Sec63-dom"/>
</dbReference>
<dbReference type="GO" id="GO:0016787">
    <property type="term" value="F:hydrolase activity"/>
    <property type="evidence" value="ECO:0007669"/>
    <property type="project" value="UniProtKB-KW"/>
</dbReference>
<protein>
    <recommendedName>
        <fullName evidence="7">DNA 3'-5' helicase</fullName>
        <ecNumber evidence="7">5.6.2.4</ecNumber>
    </recommendedName>
</protein>
<dbReference type="GO" id="GO:0003678">
    <property type="term" value="F:DNA helicase activity"/>
    <property type="evidence" value="ECO:0007669"/>
    <property type="project" value="UniProtKB-EC"/>
</dbReference>
<dbReference type="Pfam" id="PF02889">
    <property type="entry name" value="Sec63"/>
    <property type="match status" value="1"/>
</dbReference>
<evidence type="ECO:0000313" key="10">
    <source>
        <dbReference type="EMBL" id="KAL0632817.1"/>
    </source>
</evidence>
<reference evidence="10 11" key="1">
    <citation type="submission" date="2024-02" db="EMBL/GenBank/DDBJ databases">
        <title>Discinaceae phylogenomics.</title>
        <authorList>
            <person name="Dirks A.C."/>
            <person name="James T.Y."/>
        </authorList>
    </citation>
    <scope>NUCLEOTIDE SEQUENCE [LARGE SCALE GENOMIC DNA]</scope>
    <source>
        <strain evidence="10 11">ACD0624</strain>
    </source>
</reference>
<dbReference type="CDD" id="cd18795">
    <property type="entry name" value="SF2_C_Ski2"/>
    <property type="match status" value="1"/>
</dbReference>
<dbReference type="EMBL" id="JBBBZM010000149">
    <property type="protein sequence ID" value="KAL0632817.1"/>
    <property type="molecule type" value="Genomic_DNA"/>
</dbReference>
<gene>
    <name evidence="10" type="primary">HFM1</name>
    <name evidence="10" type="ORF">Q9L58_008296</name>
</gene>
<dbReference type="Pfam" id="PF23445">
    <property type="entry name" value="WHD_SNRNP200"/>
    <property type="match status" value="1"/>
</dbReference>
<dbReference type="SUPFAM" id="SSF158702">
    <property type="entry name" value="Sec63 N-terminal domain-like"/>
    <property type="match status" value="1"/>
</dbReference>
<dbReference type="InterPro" id="IPR036390">
    <property type="entry name" value="WH_DNA-bd_sf"/>
</dbReference>
<evidence type="ECO:0000256" key="1">
    <source>
        <dbReference type="ARBA" id="ARBA00010140"/>
    </source>
</evidence>
<dbReference type="SUPFAM" id="SSF46785">
    <property type="entry name" value="Winged helix' DNA-binding domain"/>
    <property type="match status" value="1"/>
</dbReference>
<evidence type="ECO:0000256" key="3">
    <source>
        <dbReference type="ARBA" id="ARBA00022806"/>
    </source>
</evidence>
<dbReference type="SMART" id="SM00973">
    <property type="entry name" value="Sec63"/>
    <property type="match status" value="1"/>
</dbReference>
<dbReference type="PANTHER" id="PTHR47835:SF3">
    <property type="entry name" value="HELICASE FOR MEIOSIS 1"/>
    <property type="match status" value="1"/>
</dbReference>
<keyword evidence="11" id="KW-1185">Reference proteome</keyword>
<name>A0ABR3GAU7_9PEZI</name>
<dbReference type="PANTHER" id="PTHR47835">
    <property type="entry name" value="HFM1, ATP DEPENDENT DNA HELICASE HOMOLOG"/>
    <property type="match status" value="1"/>
</dbReference>
<evidence type="ECO:0000259" key="9">
    <source>
        <dbReference type="PROSITE" id="PS51194"/>
    </source>
</evidence>
<dbReference type="Gene3D" id="1.10.3380.10">
    <property type="entry name" value="Sec63 N-terminal domain-like domain"/>
    <property type="match status" value="1"/>
</dbReference>
<evidence type="ECO:0000313" key="11">
    <source>
        <dbReference type="Proteomes" id="UP001447188"/>
    </source>
</evidence>
<dbReference type="Proteomes" id="UP001447188">
    <property type="component" value="Unassembled WGS sequence"/>
</dbReference>
<keyword evidence="3 10" id="KW-0547">Nucleotide-binding</keyword>
<feature type="domain" description="Helicase C-terminal" evidence="9">
    <location>
        <begin position="75"/>
        <end position="263"/>
    </location>
</feature>
<comment type="caution">
    <text evidence="10">The sequence shown here is derived from an EMBL/GenBank/DDBJ whole genome shotgun (WGS) entry which is preliminary data.</text>
</comment>
<organism evidence="10 11">
    <name type="scientific">Discina gigas</name>
    <dbReference type="NCBI Taxonomy" id="1032678"/>
    <lineage>
        <taxon>Eukaryota</taxon>
        <taxon>Fungi</taxon>
        <taxon>Dikarya</taxon>
        <taxon>Ascomycota</taxon>
        <taxon>Pezizomycotina</taxon>
        <taxon>Pezizomycetes</taxon>
        <taxon>Pezizales</taxon>
        <taxon>Discinaceae</taxon>
        <taxon>Discina</taxon>
    </lineage>
</organism>
<dbReference type="InterPro" id="IPR052247">
    <property type="entry name" value="Meiotic_Crossover_Helicase"/>
</dbReference>
<evidence type="ECO:0000256" key="4">
    <source>
        <dbReference type="ARBA" id="ARBA00023235"/>
    </source>
</evidence>
<dbReference type="SUPFAM" id="SSF52540">
    <property type="entry name" value="P-loop containing nucleoside triphosphate hydrolases"/>
    <property type="match status" value="1"/>
</dbReference>
<accession>A0ABR3GAU7</accession>
<dbReference type="PROSITE" id="PS51194">
    <property type="entry name" value="HELICASE_CTER"/>
    <property type="match status" value="1"/>
</dbReference>
<keyword evidence="5" id="KW-0469">Meiosis</keyword>
<evidence type="ECO:0000256" key="2">
    <source>
        <dbReference type="ARBA" id="ARBA00022801"/>
    </source>
</evidence>
<comment type="similarity">
    <text evidence="1">Belongs to the helicase family. SKI2 subfamily.</text>
</comment>
<dbReference type="Gene3D" id="3.40.50.300">
    <property type="entry name" value="P-loop containing nucleotide triphosphate hydrolases"/>
    <property type="match status" value="2"/>
</dbReference>
<evidence type="ECO:0000256" key="6">
    <source>
        <dbReference type="ARBA" id="ARBA00034617"/>
    </source>
</evidence>
<evidence type="ECO:0000256" key="8">
    <source>
        <dbReference type="ARBA" id="ARBA00048988"/>
    </source>
</evidence>
<dbReference type="EC" id="5.6.2.4" evidence="7"/>
<keyword evidence="3 10" id="KW-0067">ATP-binding</keyword>
<comment type="catalytic activity">
    <reaction evidence="8">
        <text>ATP + H2O = ADP + phosphate + H(+)</text>
        <dbReference type="Rhea" id="RHEA:13065"/>
        <dbReference type="ChEBI" id="CHEBI:15377"/>
        <dbReference type="ChEBI" id="CHEBI:15378"/>
        <dbReference type="ChEBI" id="CHEBI:30616"/>
        <dbReference type="ChEBI" id="CHEBI:43474"/>
        <dbReference type="ChEBI" id="CHEBI:456216"/>
        <dbReference type="EC" id="5.6.2.4"/>
    </reaction>
</comment>
<keyword evidence="4" id="KW-0413">Isomerase</keyword>
<evidence type="ECO:0000256" key="5">
    <source>
        <dbReference type="ARBA" id="ARBA00023254"/>
    </source>
</evidence>
<sequence length="609" mass="68905">MKSTGSNVRFVAVSATVPNSADIATWLGKNSQTPDLPASEERFGEEFRPVKLQKFVYGYQSAGNDFMFDKTLDKMLPELIQKHSARKPMMIFCMTRAMCVSTAKVLAEKWKTLSEREKYWPSPNKPFSFKDKDLQATGACGVAFHHAGLDSIDRALVERLFLEGCLHVICCTSTLAVGVNLPTYLVIIKNTVTWADGLTKEYVDLEIMQMLGRAGRPQFDDTAIAVIMTKKENKMRYEKMISGTETLESCLHENLVEHMNAEIGLGTIKDVESAKSWLRSTFLYVRLKRNPTHYKLEQRGGSNDINRSLEEICEKNLNLLDQSSLILTNGSGLRCSELGDAMARYYIKFGTMQTILALEEKAKVPEVLLALSQAEEFKDIRFRAGEKGLYKELNKAVKYPVKVDLSNASHKTFILIQFEIGMVEFPAEAHLQKYKTTLVQDKSLVFQHCHRIIRCIIDCKLYFKDSFSVKSSLEVARCLRARVWENSPLQLRQMEGFGPASVKKLVNAGVRSLEMLERLEAHRIETIMSRNPPFGAKVMKAVRDIPKLRVLSHQISKFGNGQSPVKLNVRTEVGYLNDRVPGKSGGKTLFVNFLAERSDSLLIEFRRIP</sequence>
<evidence type="ECO:0000256" key="7">
    <source>
        <dbReference type="ARBA" id="ARBA00034808"/>
    </source>
</evidence>
<dbReference type="Gene3D" id="1.10.10.10">
    <property type="entry name" value="Winged helix-like DNA-binding domain superfamily/Winged helix DNA-binding domain"/>
    <property type="match status" value="1"/>
</dbReference>
<dbReference type="InterPro" id="IPR027417">
    <property type="entry name" value="P-loop_NTPase"/>
</dbReference>
<dbReference type="InterPro" id="IPR057842">
    <property type="entry name" value="WH_MER3"/>
</dbReference>